<proteinExistence type="predicted"/>
<dbReference type="CDD" id="cd00118">
    <property type="entry name" value="LysM"/>
    <property type="match status" value="1"/>
</dbReference>
<feature type="transmembrane region" description="Helical" evidence="1">
    <location>
        <begin position="12"/>
        <end position="32"/>
    </location>
</feature>
<dbReference type="Gene3D" id="3.10.350.10">
    <property type="entry name" value="LysM domain"/>
    <property type="match status" value="1"/>
</dbReference>
<name>A0A223ASR8_9FIRM</name>
<dbReference type="SMART" id="SM00257">
    <property type="entry name" value="LysM"/>
    <property type="match status" value="1"/>
</dbReference>
<dbReference type="PROSITE" id="PS51782">
    <property type="entry name" value="LYSM"/>
    <property type="match status" value="1"/>
</dbReference>
<keyword evidence="1" id="KW-0472">Membrane</keyword>
<organism evidence="3 4">
    <name type="scientific">Mogibacterium pumilum</name>
    <dbReference type="NCBI Taxonomy" id="86332"/>
    <lineage>
        <taxon>Bacteria</taxon>
        <taxon>Bacillati</taxon>
        <taxon>Bacillota</taxon>
        <taxon>Clostridia</taxon>
        <taxon>Peptostreptococcales</taxon>
        <taxon>Anaerovoracaceae</taxon>
        <taxon>Mogibacterium</taxon>
    </lineage>
</organism>
<dbReference type="Proteomes" id="UP000214689">
    <property type="component" value="Chromosome"/>
</dbReference>
<dbReference type="InterPro" id="IPR018392">
    <property type="entry name" value="LysM"/>
</dbReference>
<evidence type="ECO:0000256" key="1">
    <source>
        <dbReference type="SAM" id="Phobius"/>
    </source>
</evidence>
<sequence>MKKKYKIVSPVRFFIFILVSVLSMTMLIYSLLGFATTEADTSDTYRQVEVQENDTLWSIANKYNGKNVDPRTTVNKICEINSISASDVQPGDTILVPLES</sequence>
<dbReference type="RefSeq" id="WP_094234242.1">
    <property type="nucleotide sequence ID" value="NZ_CP016199.1"/>
</dbReference>
<reference evidence="4" key="1">
    <citation type="submission" date="2016-05" db="EMBL/GenBank/DDBJ databases">
        <authorList>
            <person name="Holder M.E."/>
            <person name="Ajami N.J."/>
            <person name="Petrosino J.F."/>
        </authorList>
    </citation>
    <scope>NUCLEOTIDE SEQUENCE [LARGE SCALE GENOMIC DNA]</scope>
    <source>
        <strain evidence="4">ATCC 700696</strain>
    </source>
</reference>
<keyword evidence="4" id="KW-1185">Reference proteome</keyword>
<keyword evidence="1" id="KW-1133">Transmembrane helix</keyword>
<dbReference type="InterPro" id="IPR036779">
    <property type="entry name" value="LysM_dom_sf"/>
</dbReference>
<feature type="domain" description="LysM" evidence="2">
    <location>
        <begin position="46"/>
        <end position="96"/>
    </location>
</feature>
<accession>A0A223ASR8</accession>
<dbReference type="OrthoDB" id="1716479at2"/>
<gene>
    <name evidence="3" type="ORF">AXF17_05920</name>
</gene>
<dbReference type="EMBL" id="CP016199">
    <property type="protein sequence ID" value="ASS38007.1"/>
    <property type="molecule type" value="Genomic_DNA"/>
</dbReference>
<keyword evidence="1" id="KW-0812">Transmembrane</keyword>
<dbReference type="AlphaFoldDB" id="A0A223ASR8"/>
<evidence type="ECO:0000313" key="4">
    <source>
        <dbReference type="Proteomes" id="UP000214689"/>
    </source>
</evidence>
<dbReference type="Pfam" id="PF01476">
    <property type="entry name" value="LysM"/>
    <property type="match status" value="1"/>
</dbReference>
<dbReference type="SUPFAM" id="SSF54106">
    <property type="entry name" value="LysM domain"/>
    <property type="match status" value="1"/>
</dbReference>
<protein>
    <recommendedName>
        <fullName evidence="2">LysM domain-containing protein</fullName>
    </recommendedName>
</protein>
<evidence type="ECO:0000259" key="2">
    <source>
        <dbReference type="PROSITE" id="PS51782"/>
    </source>
</evidence>
<evidence type="ECO:0000313" key="3">
    <source>
        <dbReference type="EMBL" id="ASS38007.1"/>
    </source>
</evidence>